<dbReference type="Proteomes" id="UP000746503">
    <property type="component" value="Unassembled WGS sequence"/>
</dbReference>
<comment type="subcellular location">
    <subcellularLocation>
        <location evidence="1">Cell envelope</location>
    </subcellularLocation>
</comment>
<sequence length="340" mass="35696">MRPASRSAAAALALAALLLTSCSSADTSDGDGSGAGGGGDAATADADGTRTVTTDYGDVDVPTAPERVVVLNYALAGYLYNLDVPVVAVTPEDADQDEGSFSEFWAEDAEDAGTEFLPWTVDGFDLESVLEAEPDLIVAGGLGFPLGQAEQVYDELTGIAPTVLVGGGLTTWQDQFSFLAEDVFAKDDTYRELLAAHEERVEEVREAITPPPAPAAYVTFTADQSPYVLIEDRGLPAELAAVGIEPAPVFAEGDFEPYTSGGDMFTLSTEEVAGTLDQPTLFVTGFNADTTDVATLSGNAVYASLPSFASGDAHDLPYWVVRADYDESLALLDIIEELFS</sequence>
<dbReference type="PANTHER" id="PTHR30532">
    <property type="entry name" value="IRON III DICITRATE-BINDING PERIPLASMIC PROTEIN"/>
    <property type="match status" value="1"/>
</dbReference>
<dbReference type="RefSeq" id="WP_167933567.1">
    <property type="nucleotide sequence ID" value="NZ_JAAVJB010000084.1"/>
</dbReference>
<dbReference type="InterPro" id="IPR002491">
    <property type="entry name" value="ABC_transptr_periplasmic_BD"/>
</dbReference>
<dbReference type="Pfam" id="PF01497">
    <property type="entry name" value="Peripla_BP_2"/>
    <property type="match status" value="1"/>
</dbReference>
<feature type="domain" description="Fe/B12 periplasmic-binding" evidence="7">
    <location>
        <begin position="67"/>
        <end position="340"/>
    </location>
</feature>
<evidence type="ECO:0000256" key="6">
    <source>
        <dbReference type="SAM" id="SignalP"/>
    </source>
</evidence>
<dbReference type="PROSITE" id="PS51257">
    <property type="entry name" value="PROKAR_LIPOPROTEIN"/>
    <property type="match status" value="1"/>
</dbReference>
<dbReference type="SUPFAM" id="SSF53807">
    <property type="entry name" value="Helical backbone' metal receptor"/>
    <property type="match status" value="1"/>
</dbReference>
<dbReference type="Gene3D" id="3.40.50.1980">
    <property type="entry name" value="Nitrogenase molybdenum iron protein domain"/>
    <property type="match status" value="2"/>
</dbReference>
<feature type="signal peptide" evidence="6">
    <location>
        <begin position="1"/>
        <end position="25"/>
    </location>
</feature>
<feature type="compositionally biased region" description="Gly residues" evidence="5">
    <location>
        <begin position="31"/>
        <end position="40"/>
    </location>
</feature>
<reference evidence="8 9" key="1">
    <citation type="submission" date="2020-03" db="EMBL/GenBank/DDBJ databases">
        <title>Draft genome of Streptomyces sp. ventii, isolated from the Axial Seamount in the Pacific Ocean, and resequencing of the two type strains Streptomyces lonarensis strain NCL 716 and Streptomyces bohaiensis strain 11A07.</title>
        <authorList>
            <person name="Loughran R.M."/>
            <person name="Pfannmuller K.M."/>
            <person name="Wasson B.J."/>
            <person name="Deadmond M.C."/>
            <person name="Paddock B.E."/>
            <person name="Koyack M.J."/>
            <person name="Gallegos D.A."/>
            <person name="Mitchell E.A."/>
            <person name="Ushijima B."/>
            <person name="Saw J.H."/>
            <person name="Mcphail K.L."/>
            <person name="Videau P."/>
        </authorList>
    </citation>
    <scope>NUCLEOTIDE SEQUENCE [LARGE SCALE GENOMIC DNA]</scope>
    <source>
        <strain evidence="9">5675061</strain>
    </source>
</reference>
<gene>
    <name evidence="8" type="ORF">HCJ92_12290</name>
</gene>
<dbReference type="EMBL" id="JAAVJB010000084">
    <property type="protein sequence ID" value="NJP67050.1"/>
    <property type="molecule type" value="Genomic_DNA"/>
</dbReference>
<keyword evidence="9" id="KW-1185">Reference proteome</keyword>
<dbReference type="PANTHER" id="PTHR30532:SF24">
    <property type="entry name" value="FERRIC ENTEROBACTIN-BINDING PERIPLASMIC PROTEIN FEPB"/>
    <property type="match status" value="1"/>
</dbReference>
<evidence type="ECO:0000256" key="1">
    <source>
        <dbReference type="ARBA" id="ARBA00004196"/>
    </source>
</evidence>
<evidence type="ECO:0000256" key="4">
    <source>
        <dbReference type="ARBA" id="ARBA00022729"/>
    </source>
</evidence>
<feature type="region of interest" description="Disordered" evidence="5">
    <location>
        <begin position="27"/>
        <end position="50"/>
    </location>
</feature>
<evidence type="ECO:0000259" key="7">
    <source>
        <dbReference type="PROSITE" id="PS50983"/>
    </source>
</evidence>
<evidence type="ECO:0000313" key="8">
    <source>
        <dbReference type="EMBL" id="NJP67050.1"/>
    </source>
</evidence>
<evidence type="ECO:0000313" key="9">
    <source>
        <dbReference type="Proteomes" id="UP000746503"/>
    </source>
</evidence>
<evidence type="ECO:0000256" key="5">
    <source>
        <dbReference type="SAM" id="MobiDB-lite"/>
    </source>
</evidence>
<protein>
    <submittedName>
        <fullName evidence="8">ABC transporter substrate-binding protein</fullName>
    </submittedName>
</protein>
<keyword evidence="4 6" id="KW-0732">Signal</keyword>
<accession>A0ABX1APP7</accession>
<name>A0ABX1APP7_9ACTN</name>
<dbReference type="InterPro" id="IPR051313">
    <property type="entry name" value="Bact_iron-sidero_bind"/>
</dbReference>
<comment type="similarity">
    <text evidence="2">Belongs to the bacterial solute-binding protein 8 family.</text>
</comment>
<dbReference type="PROSITE" id="PS50983">
    <property type="entry name" value="FE_B12_PBP"/>
    <property type="match status" value="1"/>
</dbReference>
<evidence type="ECO:0000256" key="2">
    <source>
        <dbReference type="ARBA" id="ARBA00008814"/>
    </source>
</evidence>
<feature type="chain" id="PRO_5047032947" evidence="6">
    <location>
        <begin position="26"/>
        <end position="340"/>
    </location>
</feature>
<evidence type="ECO:0000256" key="3">
    <source>
        <dbReference type="ARBA" id="ARBA00022448"/>
    </source>
</evidence>
<proteinExistence type="inferred from homology"/>
<keyword evidence="3" id="KW-0813">Transport</keyword>
<organism evidence="8 9">
    <name type="scientific">Streptomyces spiramenti</name>
    <dbReference type="NCBI Taxonomy" id="2720606"/>
    <lineage>
        <taxon>Bacteria</taxon>
        <taxon>Bacillati</taxon>
        <taxon>Actinomycetota</taxon>
        <taxon>Actinomycetes</taxon>
        <taxon>Kitasatosporales</taxon>
        <taxon>Streptomycetaceae</taxon>
        <taxon>Streptomyces</taxon>
    </lineage>
</organism>
<comment type="caution">
    <text evidence="8">The sequence shown here is derived from an EMBL/GenBank/DDBJ whole genome shotgun (WGS) entry which is preliminary data.</text>
</comment>